<comment type="caution">
    <text evidence="1">The sequence shown here is derived from an EMBL/GenBank/DDBJ whole genome shotgun (WGS) entry which is preliminary data.</text>
</comment>
<sequence>MATRAIARAISVAPARARAGERPARGAARSRGRAWETSRARTFVPSAPTRAGAAVASTRTSTVTPRASSVDDDVVVVPGDYRVGGILLAVAALTGPALHLWTQSVIHGVLGGFLSFQASRVRFRFTREAIEVVFIEPGASDETAANVDVATSGDNKLQGGGENRWAYDSITNWEFWWPGFPCLVYFRETQTKSDGQPHFFPIIMDGELLYKVMLDRFPKSVNEKPSPSEWSLDLALEQTSIGRQIKENLTDEQRQKVKELKGIPYLDKN</sequence>
<dbReference type="Proteomes" id="UP000009170">
    <property type="component" value="Unassembled WGS sequence"/>
</dbReference>
<proteinExistence type="predicted"/>
<evidence type="ECO:0000313" key="2">
    <source>
        <dbReference type="Proteomes" id="UP000009170"/>
    </source>
</evidence>
<dbReference type="InParanoid" id="A0A090MBT3"/>
<dbReference type="PANTHER" id="PTHR35550:SF2">
    <property type="entry name" value="OS05G0401200 PROTEIN"/>
    <property type="match status" value="1"/>
</dbReference>
<gene>
    <name evidence="1" type="ORF">OT_ostta11g00740</name>
</gene>
<reference evidence="1 2" key="2">
    <citation type="journal article" date="2014" name="BMC Genomics">
        <title>An improved genome of the model marine alga Ostreococcus tauri unfolds by assessing Illumina de novo assemblies.</title>
        <authorList>
            <person name="Blanc-Mathieu R."/>
            <person name="Verhelst B."/>
            <person name="Derelle E."/>
            <person name="Rombauts S."/>
            <person name="Bouget F.Y."/>
            <person name="Carre I."/>
            <person name="Chateau A."/>
            <person name="Eyre-Walker A."/>
            <person name="Grimsley N."/>
            <person name="Moreau H."/>
            <person name="Piegu B."/>
            <person name="Rivals E."/>
            <person name="Schackwitz W."/>
            <person name="Van de Peer Y."/>
            <person name="Piganeau G."/>
        </authorList>
    </citation>
    <scope>NUCLEOTIDE SEQUENCE [LARGE SCALE GENOMIC DNA]</scope>
    <source>
        <strain evidence="2">OTTH 0595 / CCAP 157/2 / RCC745</strain>
    </source>
</reference>
<reference evidence="2" key="1">
    <citation type="journal article" date="2006" name="Proc. Natl. Acad. Sci. U.S.A.">
        <title>Genome analysis of the smallest free-living eukaryote Ostreococcus tauri unveils many unique features.</title>
        <authorList>
            <person name="Derelle E."/>
            <person name="Ferraz C."/>
            <person name="Rombauts S."/>
            <person name="Rouze P."/>
            <person name="Worden A.Z."/>
            <person name="Robbens S."/>
            <person name="Partensky F."/>
            <person name="Degroeve S."/>
            <person name="Echeynie S."/>
            <person name="Cooke R."/>
            <person name="Saeys Y."/>
            <person name="Wuyts J."/>
            <person name="Jabbari K."/>
            <person name="Bowler C."/>
            <person name="Panaud O."/>
            <person name="Piegu B."/>
            <person name="Ball S.G."/>
            <person name="Ral J.-P."/>
            <person name="Bouget F.-Y."/>
            <person name="Piganeau G."/>
            <person name="De Baets B."/>
            <person name="Picard A."/>
            <person name="Delseny M."/>
            <person name="Demaille J."/>
            <person name="Van de Peer Y."/>
            <person name="Moreau H."/>
        </authorList>
    </citation>
    <scope>NUCLEOTIDE SEQUENCE [LARGE SCALE GENOMIC DNA]</scope>
    <source>
        <strain evidence="2">OTTH 0595 / CCAP 157/2 / RCC745</strain>
    </source>
</reference>
<accession>A0A090MBT3</accession>
<name>A0A090MBT3_OSTTA</name>
<dbReference type="InterPro" id="IPR021467">
    <property type="entry name" value="DUF3119"/>
</dbReference>
<dbReference type="RefSeq" id="XP_003081881.2">
    <property type="nucleotide sequence ID" value="XM_003081833.2"/>
</dbReference>
<organism evidence="1 2">
    <name type="scientific">Ostreococcus tauri</name>
    <name type="common">Marine green alga</name>
    <dbReference type="NCBI Taxonomy" id="70448"/>
    <lineage>
        <taxon>Eukaryota</taxon>
        <taxon>Viridiplantae</taxon>
        <taxon>Chlorophyta</taxon>
        <taxon>Mamiellophyceae</taxon>
        <taxon>Mamiellales</taxon>
        <taxon>Bathycoccaceae</taxon>
        <taxon>Ostreococcus</taxon>
    </lineage>
</organism>
<dbReference type="EMBL" id="CAID01000011">
    <property type="protein sequence ID" value="CEF99554.1"/>
    <property type="molecule type" value="Genomic_DNA"/>
</dbReference>
<keyword evidence="2" id="KW-1185">Reference proteome</keyword>
<dbReference type="OrthoDB" id="1921626at2759"/>
<dbReference type="GeneID" id="9835803"/>
<dbReference type="AlphaFoldDB" id="A0A090MBT3"/>
<dbReference type="PANTHER" id="PTHR35550">
    <property type="match status" value="1"/>
</dbReference>
<protein>
    <submittedName>
        <fullName evidence="1">Uncharacterized protein</fullName>
    </submittedName>
</protein>
<dbReference type="KEGG" id="ota:OT_ostta11g00740"/>
<evidence type="ECO:0000313" key="1">
    <source>
        <dbReference type="EMBL" id="CEF99554.1"/>
    </source>
</evidence>
<dbReference type="Pfam" id="PF11317">
    <property type="entry name" value="DUF3119"/>
    <property type="match status" value="1"/>
</dbReference>